<dbReference type="Pfam" id="PF08281">
    <property type="entry name" value="Sigma70_r4_2"/>
    <property type="match status" value="1"/>
</dbReference>
<keyword evidence="3" id="KW-0731">Sigma factor</keyword>
<reference evidence="8 9" key="1">
    <citation type="journal article" date="2013" name="Antonie Van Leeuwenhoek">
        <title>Dongia rigui sp. nov., isolated from freshwater of a large wetland in Korea.</title>
        <authorList>
            <person name="Baik K.S."/>
            <person name="Hwang Y.M."/>
            <person name="Choi J.S."/>
            <person name="Kwon J."/>
            <person name="Seong C.N."/>
        </authorList>
    </citation>
    <scope>NUCLEOTIDE SEQUENCE [LARGE SCALE GENOMIC DNA]</scope>
    <source>
        <strain evidence="8 9">04SU4-P</strain>
    </source>
</reference>
<dbReference type="RefSeq" id="WP_320502183.1">
    <property type="nucleotide sequence ID" value="NZ_JAXCLX010000003.1"/>
</dbReference>
<dbReference type="InterPro" id="IPR039425">
    <property type="entry name" value="RNA_pol_sigma-70-like"/>
</dbReference>
<feature type="domain" description="RNA polymerase sigma factor 70 region 4 type 2" evidence="7">
    <location>
        <begin position="173"/>
        <end position="224"/>
    </location>
</feature>
<keyword evidence="2" id="KW-0805">Transcription regulation</keyword>
<comment type="similarity">
    <text evidence="1">Belongs to the sigma-70 factor family. ECF subfamily.</text>
</comment>
<dbReference type="Gene3D" id="1.10.10.10">
    <property type="entry name" value="Winged helix-like DNA-binding domain superfamily/Winged helix DNA-binding domain"/>
    <property type="match status" value="1"/>
</dbReference>
<dbReference type="Gene3D" id="1.10.1740.10">
    <property type="match status" value="1"/>
</dbReference>
<dbReference type="InterPro" id="IPR014284">
    <property type="entry name" value="RNA_pol_sigma-70_dom"/>
</dbReference>
<evidence type="ECO:0000256" key="2">
    <source>
        <dbReference type="ARBA" id="ARBA00023015"/>
    </source>
</evidence>
<dbReference type="InterPro" id="IPR036388">
    <property type="entry name" value="WH-like_DNA-bd_sf"/>
</dbReference>
<evidence type="ECO:0000256" key="1">
    <source>
        <dbReference type="ARBA" id="ARBA00010641"/>
    </source>
</evidence>
<dbReference type="EMBL" id="JAXCLX010000003">
    <property type="protein sequence ID" value="MDY0873710.1"/>
    <property type="molecule type" value="Genomic_DNA"/>
</dbReference>
<evidence type="ECO:0000313" key="9">
    <source>
        <dbReference type="Proteomes" id="UP001271769"/>
    </source>
</evidence>
<keyword evidence="9" id="KW-1185">Reference proteome</keyword>
<gene>
    <name evidence="8" type="ORF">SMD31_17350</name>
</gene>
<evidence type="ECO:0000256" key="4">
    <source>
        <dbReference type="ARBA" id="ARBA00023163"/>
    </source>
</evidence>
<feature type="region of interest" description="Disordered" evidence="5">
    <location>
        <begin position="1"/>
        <end position="29"/>
    </location>
</feature>
<accession>A0ABU5E3F3</accession>
<proteinExistence type="inferred from homology"/>
<evidence type="ECO:0000259" key="6">
    <source>
        <dbReference type="Pfam" id="PF04542"/>
    </source>
</evidence>
<feature type="domain" description="RNA polymerase sigma-70 region 2" evidence="6">
    <location>
        <begin position="74"/>
        <end position="139"/>
    </location>
</feature>
<name>A0ABU5E3F3_9PROT</name>
<keyword evidence="4" id="KW-0804">Transcription</keyword>
<dbReference type="PANTHER" id="PTHR43133">
    <property type="entry name" value="RNA POLYMERASE ECF-TYPE SIGMA FACTO"/>
    <property type="match status" value="1"/>
</dbReference>
<dbReference type="InterPro" id="IPR013249">
    <property type="entry name" value="RNA_pol_sigma70_r4_t2"/>
</dbReference>
<dbReference type="SUPFAM" id="SSF88659">
    <property type="entry name" value="Sigma3 and sigma4 domains of RNA polymerase sigma factors"/>
    <property type="match status" value="1"/>
</dbReference>
<dbReference type="InterPro" id="IPR013325">
    <property type="entry name" value="RNA_pol_sigma_r2"/>
</dbReference>
<evidence type="ECO:0000313" key="8">
    <source>
        <dbReference type="EMBL" id="MDY0873710.1"/>
    </source>
</evidence>
<dbReference type="InterPro" id="IPR013324">
    <property type="entry name" value="RNA_pol_sigma_r3/r4-like"/>
</dbReference>
<evidence type="ECO:0000256" key="3">
    <source>
        <dbReference type="ARBA" id="ARBA00023082"/>
    </source>
</evidence>
<dbReference type="NCBIfam" id="TIGR02937">
    <property type="entry name" value="sigma70-ECF"/>
    <property type="match status" value="1"/>
</dbReference>
<organism evidence="8 9">
    <name type="scientific">Dongia rigui</name>
    <dbReference type="NCBI Taxonomy" id="940149"/>
    <lineage>
        <taxon>Bacteria</taxon>
        <taxon>Pseudomonadati</taxon>
        <taxon>Pseudomonadota</taxon>
        <taxon>Alphaproteobacteria</taxon>
        <taxon>Rhodospirillales</taxon>
        <taxon>Dongiaceae</taxon>
        <taxon>Dongia</taxon>
    </lineage>
</organism>
<protein>
    <submittedName>
        <fullName evidence="8">Sigma-70 family RNA polymerase sigma factor</fullName>
    </submittedName>
</protein>
<comment type="caution">
    <text evidence="8">The sequence shown here is derived from an EMBL/GenBank/DDBJ whole genome shotgun (WGS) entry which is preliminary data.</text>
</comment>
<evidence type="ECO:0000256" key="5">
    <source>
        <dbReference type="SAM" id="MobiDB-lite"/>
    </source>
</evidence>
<dbReference type="InterPro" id="IPR007627">
    <property type="entry name" value="RNA_pol_sigma70_r2"/>
</dbReference>
<sequence>MADRSGGSRCSSPIGPSRPRMPGASGATVAERSSATELLRLILSCDIALARAAHFCAVWGCTGRAMRVEDLNALFRSYARDLTRFLQRRVASPDLAADIAQEAFLKVMQARPRGPIADPRAYLFRTAANLAVNQHRHQRVLTMAADPEAELALVADRAPLQDRVFDGRAQLTALVQAIADLPPRQREAFRLYALEHLTPLEIAGRLGITRNMVERHLRLAIATCLERMPDLRQEGPP</sequence>
<dbReference type="Proteomes" id="UP001271769">
    <property type="component" value="Unassembled WGS sequence"/>
</dbReference>
<evidence type="ECO:0000259" key="7">
    <source>
        <dbReference type="Pfam" id="PF08281"/>
    </source>
</evidence>
<dbReference type="Pfam" id="PF04542">
    <property type="entry name" value="Sigma70_r2"/>
    <property type="match status" value="1"/>
</dbReference>
<dbReference type="SUPFAM" id="SSF88946">
    <property type="entry name" value="Sigma2 domain of RNA polymerase sigma factors"/>
    <property type="match status" value="1"/>
</dbReference>
<dbReference type="PANTHER" id="PTHR43133:SF63">
    <property type="entry name" value="RNA POLYMERASE SIGMA FACTOR FECI-RELATED"/>
    <property type="match status" value="1"/>
</dbReference>